<dbReference type="InterPro" id="IPR002938">
    <property type="entry name" value="FAD-bd"/>
</dbReference>
<evidence type="ECO:0000259" key="1">
    <source>
        <dbReference type="Pfam" id="PF01494"/>
    </source>
</evidence>
<evidence type="ECO:0000313" key="3">
    <source>
        <dbReference type="Proteomes" id="UP000620596"/>
    </source>
</evidence>
<organism evidence="2 3">
    <name type="scientific">Polaromonas eurypsychrophila</name>
    <dbReference type="NCBI Taxonomy" id="1614635"/>
    <lineage>
        <taxon>Bacteria</taxon>
        <taxon>Pseudomonadati</taxon>
        <taxon>Pseudomonadota</taxon>
        <taxon>Betaproteobacteria</taxon>
        <taxon>Burkholderiales</taxon>
        <taxon>Comamonadaceae</taxon>
        <taxon>Polaromonas</taxon>
    </lineage>
</organism>
<dbReference type="Pfam" id="PF01494">
    <property type="entry name" value="FAD_binding_3"/>
    <property type="match status" value="1"/>
</dbReference>
<proteinExistence type="predicted"/>
<reference evidence="2" key="2">
    <citation type="submission" date="2020-09" db="EMBL/GenBank/DDBJ databases">
        <authorList>
            <person name="Sun Q."/>
            <person name="Zhou Y."/>
        </authorList>
    </citation>
    <scope>NUCLEOTIDE SEQUENCE</scope>
    <source>
        <strain evidence="2">CGMCC 1.15322</strain>
    </source>
</reference>
<dbReference type="PANTHER" id="PTHR43747">
    <property type="entry name" value="FAD-BINDING PROTEIN"/>
    <property type="match status" value="1"/>
</dbReference>
<comment type="caution">
    <text evidence="2">The sequence shown here is derived from an EMBL/GenBank/DDBJ whole genome shotgun (WGS) entry which is preliminary data.</text>
</comment>
<sequence>MTEPHSPTSFCNAGDAECDVLVIGGGPAGATAGALLAQRGHKVVVLEKEHHPRFHIGESLLPANLSLLEKLGVADAVKAIGMEKWGAEFVSPWHAAKSQTFAFADAWDKSMPFSYQVRRSEFDEILIRNAARLGAEVIEGCRVRGVDFAPDGSGATVQAQHEDGSSARWRTRFVVDASGRDTVLGKQFDMKRRNPKHNSSALYGHFTGATRHPGQDEGNITIFWFDHGWFWFIPLTDGFTSIGAVVWPHYLKSRTKPVREFFLDTIALCPALAERLAGATLSSEVEATGNFSYACDRTHGPGYVMIGDAFTFIDPVFSSGVMLAMQGGFVGAETVDICLRQPAKAAEALAHFDRQVRKGPKEFSWFIYRVTNPTMRDLFMAPNNVWRVKEALLSMLAGDIFGKTPIWRSLAALKGIFYVASALNFKRSWHAMRLRKANIRVVDAVDSVEQPAHGAPIAR</sequence>
<dbReference type="PRINTS" id="PR00420">
    <property type="entry name" value="RNGMNOXGNASE"/>
</dbReference>
<dbReference type="GO" id="GO:0071949">
    <property type="term" value="F:FAD binding"/>
    <property type="evidence" value="ECO:0007669"/>
    <property type="project" value="InterPro"/>
</dbReference>
<dbReference type="InterPro" id="IPR036188">
    <property type="entry name" value="FAD/NAD-bd_sf"/>
</dbReference>
<dbReference type="Gene3D" id="3.50.50.60">
    <property type="entry name" value="FAD/NAD(P)-binding domain"/>
    <property type="match status" value="1"/>
</dbReference>
<feature type="domain" description="FAD-binding" evidence="1">
    <location>
        <begin position="17"/>
        <end position="328"/>
    </location>
</feature>
<dbReference type="EMBL" id="BMIG01000001">
    <property type="protein sequence ID" value="GGA86996.1"/>
    <property type="molecule type" value="Genomic_DNA"/>
</dbReference>
<name>A0A916S7P0_9BURK</name>
<accession>A0A916S7P0</accession>
<dbReference type="SUPFAM" id="SSF51905">
    <property type="entry name" value="FAD/NAD(P)-binding domain"/>
    <property type="match status" value="1"/>
</dbReference>
<keyword evidence="3" id="KW-1185">Reference proteome</keyword>
<gene>
    <name evidence="2" type="ORF">GCM10011496_04580</name>
</gene>
<reference evidence="2" key="1">
    <citation type="journal article" date="2014" name="Int. J. Syst. Evol. Microbiol.">
        <title>Complete genome sequence of Corynebacterium casei LMG S-19264T (=DSM 44701T), isolated from a smear-ripened cheese.</title>
        <authorList>
            <consortium name="US DOE Joint Genome Institute (JGI-PGF)"/>
            <person name="Walter F."/>
            <person name="Albersmeier A."/>
            <person name="Kalinowski J."/>
            <person name="Ruckert C."/>
        </authorList>
    </citation>
    <scope>NUCLEOTIDE SEQUENCE</scope>
    <source>
        <strain evidence="2">CGMCC 1.15322</strain>
    </source>
</reference>
<dbReference type="RefSeq" id="WP_188706134.1">
    <property type="nucleotide sequence ID" value="NZ_BMIG01000001.1"/>
</dbReference>
<dbReference type="PANTHER" id="PTHR43747:SF1">
    <property type="entry name" value="SLR1998 PROTEIN"/>
    <property type="match status" value="1"/>
</dbReference>
<evidence type="ECO:0000313" key="2">
    <source>
        <dbReference type="EMBL" id="GGA86996.1"/>
    </source>
</evidence>
<protein>
    <submittedName>
        <fullName evidence="2">Hydroxylase</fullName>
    </submittedName>
</protein>
<dbReference type="AlphaFoldDB" id="A0A916S7P0"/>
<dbReference type="InterPro" id="IPR050816">
    <property type="entry name" value="Flavin-dep_Halogenase_NPB"/>
</dbReference>
<dbReference type="Proteomes" id="UP000620596">
    <property type="component" value="Unassembled WGS sequence"/>
</dbReference>